<evidence type="ECO:0000256" key="2">
    <source>
        <dbReference type="SAM" id="SignalP"/>
    </source>
</evidence>
<gene>
    <name evidence="4" type="ORF">ACFMB1_17250</name>
</gene>
<comment type="caution">
    <text evidence="4">The sequence shown here is derived from an EMBL/GenBank/DDBJ whole genome shotgun (WGS) entry which is preliminary data.</text>
</comment>
<evidence type="ECO:0000313" key="5">
    <source>
        <dbReference type="Proteomes" id="UP001596116"/>
    </source>
</evidence>
<sequence length="206" mass="21579">MKRLVVSLVAGAIAIGSSAQAGVIATSLYGDVDCFGTNQVCNDGVRGSGTFSDFNDFNAAMVADSTPLTDRWPDVFDSQSWEQSISNTGAATEASLDLRVWAMADIGNTYDVQVNGVSVGTIDTVTAADTYLAQQVRNLTFLFSAALVNDGVNTISLINDGSGDNWSLDFSRLSLLGASEVPLPAALPLFLMGLAGLGAARRKRQS</sequence>
<dbReference type="InterPro" id="IPR022472">
    <property type="entry name" value="VPLPA-CTERM"/>
</dbReference>
<dbReference type="Proteomes" id="UP001596116">
    <property type="component" value="Unassembled WGS sequence"/>
</dbReference>
<dbReference type="EMBL" id="JBHPON010000003">
    <property type="protein sequence ID" value="MFC6037308.1"/>
    <property type="molecule type" value="Genomic_DNA"/>
</dbReference>
<reference evidence="4 5" key="1">
    <citation type="submission" date="2024-09" db="EMBL/GenBank/DDBJ databases">
        <authorList>
            <person name="Zhang Z.-H."/>
        </authorList>
    </citation>
    <scope>NUCLEOTIDE SEQUENCE [LARGE SCALE GENOMIC DNA]</scope>
    <source>
        <strain evidence="4 5">HHTR114</strain>
    </source>
</reference>
<keyword evidence="1" id="KW-0472">Membrane</keyword>
<organism evidence="4 5">
    <name type="scientific">Hyphococcus aureus</name>
    <dbReference type="NCBI Taxonomy" id="2666033"/>
    <lineage>
        <taxon>Bacteria</taxon>
        <taxon>Pseudomonadati</taxon>
        <taxon>Pseudomonadota</taxon>
        <taxon>Alphaproteobacteria</taxon>
        <taxon>Parvularculales</taxon>
        <taxon>Parvularculaceae</taxon>
        <taxon>Hyphococcus</taxon>
    </lineage>
</organism>
<keyword evidence="2" id="KW-0732">Signal</keyword>
<feature type="transmembrane region" description="Helical" evidence="1">
    <location>
        <begin position="181"/>
        <end position="200"/>
    </location>
</feature>
<evidence type="ECO:0000313" key="4">
    <source>
        <dbReference type="EMBL" id="MFC6037308.1"/>
    </source>
</evidence>
<keyword evidence="1" id="KW-0812">Transmembrane</keyword>
<protein>
    <submittedName>
        <fullName evidence="4">VPLPA-CTERM sorting domain-containing protein</fullName>
    </submittedName>
</protein>
<keyword evidence="5" id="KW-1185">Reference proteome</keyword>
<dbReference type="Pfam" id="PF07589">
    <property type="entry name" value="PEP-CTERM"/>
    <property type="match status" value="1"/>
</dbReference>
<keyword evidence="1" id="KW-1133">Transmembrane helix</keyword>
<accession>A0ABW1L2Z8</accession>
<dbReference type="NCBIfam" id="TIGR03370">
    <property type="entry name" value="VPLPA-CTERM"/>
    <property type="match status" value="1"/>
</dbReference>
<dbReference type="InterPro" id="IPR013424">
    <property type="entry name" value="Ice-binding_C"/>
</dbReference>
<dbReference type="RefSeq" id="WP_379881294.1">
    <property type="nucleotide sequence ID" value="NZ_JBHPON010000003.1"/>
</dbReference>
<feature type="signal peptide" evidence="2">
    <location>
        <begin position="1"/>
        <end position="21"/>
    </location>
</feature>
<feature type="chain" id="PRO_5046832397" evidence="2">
    <location>
        <begin position="22"/>
        <end position="206"/>
    </location>
</feature>
<evidence type="ECO:0000256" key="1">
    <source>
        <dbReference type="SAM" id="Phobius"/>
    </source>
</evidence>
<evidence type="ECO:0000259" key="3">
    <source>
        <dbReference type="Pfam" id="PF07589"/>
    </source>
</evidence>
<name>A0ABW1L2Z8_9PROT</name>
<proteinExistence type="predicted"/>
<feature type="domain" description="Ice-binding protein C-terminal" evidence="3">
    <location>
        <begin position="181"/>
        <end position="203"/>
    </location>
</feature>